<dbReference type="EMBL" id="CAUYUJ010014114">
    <property type="protein sequence ID" value="CAK0837245.1"/>
    <property type="molecule type" value="Genomic_DNA"/>
</dbReference>
<feature type="region of interest" description="Disordered" evidence="1">
    <location>
        <begin position="333"/>
        <end position="357"/>
    </location>
</feature>
<name>A0ABN9SXE1_9DINO</name>
<organism evidence="2 3">
    <name type="scientific">Prorocentrum cordatum</name>
    <dbReference type="NCBI Taxonomy" id="2364126"/>
    <lineage>
        <taxon>Eukaryota</taxon>
        <taxon>Sar</taxon>
        <taxon>Alveolata</taxon>
        <taxon>Dinophyceae</taxon>
        <taxon>Prorocentrales</taxon>
        <taxon>Prorocentraceae</taxon>
        <taxon>Prorocentrum</taxon>
    </lineage>
</organism>
<evidence type="ECO:0008006" key="4">
    <source>
        <dbReference type="Google" id="ProtNLM"/>
    </source>
</evidence>
<keyword evidence="3" id="KW-1185">Reference proteome</keyword>
<proteinExistence type="predicted"/>
<evidence type="ECO:0000313" key="2">
    <source>
        <dbReference type="EMBL" id="CAK0837245.1"/>
    </source>
</evidence>
<feature type="region of interest" description="Disordered" evidence="1">
    <location>
        <begin position="29"/>
        <end position="48"/>
    </location>
</feature>
<comment type="caution">
    <text evidence="2">The sequence shown here is derived from an EMBL/GenBank/DDBJ whole genome shotgun (WGS) entry which is preliminary data.</text>
</comment>
<feature type="non-terminal residue" evidence="2">
    <location>
        <position position="1160"/>
    </location>
</feature>
<gene>
    <name evidence="2" type="ORF">PCOR1329_LOCUS33500</name>
</gene>
<accession>A0ABN9SXE1</accession>
<evidence type="ECO:0000256" key="1">
    <source>
        <dbReference type="SAM" id="MobiDB-lite"/>
    </source>
</evidence>
<reference evidence="2" key="1">
    <citation type="submission" date="2023-10" db="EMBL/GenBank/DDBJ databases">
        <authorList>
            <person name="Chen Y."/>
            <person name="Shah S."/>
            <person name="Dougan E. K."/>
            <person name="Thang M."/>
            <person name="Chan C."/>
        </authorList>
    </citation>
    <scope>NUCLEOTIDE SEQUENCE [LARGE SCALE GENOMIC DNA]</scope>
</reference>
<protein>
    <recommendedName>
        <fullName evidence="4">Exocyst complex component Sec6</fullName>
    </recommendedName>
</protein>
<evidence type="ECO:0000313" key="3">
    <source>
        <dbReference type="Proteomes" id="UP001189429"/>
    </source>
</evidence>
<sequence>MVKMGKAKRVKVEVDECFKATEGEDAMSEAGTEVSLLNPPRGAPRPSGKVPIAQLRERIAHVLAQRQQLPAPCPTDKFPLPRAGKCELRARDWQTTPNPLKGRPCPFLEVSRAGSNICIPCRNSLNWAYKGVKEAQMIQRCKDPVERERFNFITYVWEDRYNDPTTACVKTVQELPDDCLTKVMSQQTASMESKLMVGILWPLPSFSDAVTKALNRKPTAADMTTIIHNGEKVKGVIRDPKHGNPPGTYEVTSKSSLSHVMTVVQEDSDRAVRGSQQCKDTFAALLKRVGVAASLRDNEEGSSADVVNIKCKHKQQPGDILDDLWTNPFQQEKVKAAPDPNRPKPQPKTHKAKDPEARRQIEYNESEQVLFKGKQTLNLVQSKIDSVTIQSLAKLLKDVKSRQTDALMELYRKDMIADDQQQTEFRTGAEILHDLNDMETKVSAWLAVKTGLRSLAKKVEDFKGGISSLMDVLSEALAGPFNQSGRMLVAMKIWERALELASKEEPSTFATFAYGFLPGRGGDDGGIGKAVVDYVDDDAKHEVVTSATMNYLTMMMSMKNNVEKVTESIKLFREPAISIAGGDVSVNGKLISWKDDINMFYDIVCVRDPMTNVDQTEKNLYDIMEGVTASRFQKALKLLPTGVLLRAEVSAVAAAIRHDDQFKDKLSSLTNALVHATPLSERIAMEATEVEDNGPPLFPDEFLGVIHGGVVDYVDLLQSTSAHFKKAHQAELTAVRDAFVEALTFSRDSAHAKIGKVFAQVVAVLCKTLSNVDDVERGSDPALDSLLEKLMLASSVKHVSFLTEFEDGDVGAVKVISDISGIAQTIRDGLKLLLAPASELSFDPPPVRRLIHMVHAMVDALDAGFSYDTTECGSGLKFLVDHHKQRLENLATYTRRFLVDAVQAVVRDACGYCQSELTILQKFANADQANRESIFSTLWAACGKRHKDWHTETVLTEWMENCNSFMDRTDPLFEFHKTLVRFGAKFDDAVAPCGTVYYVVGMGLIGPALVASVAELNSECFTEQELPDTPMSPIDMQRATRAVGLPKDAIDINFDALRTQALKLTDAQHNLSIADDRVAIMRGCGSESAVPQLVVACERARAAFEQRCRRHQEDLIGAIAEGRKLFSDLLDLLSAEGIEATFESQSATLSLDGVKQLVAS</sequence>
<dbReference type="Proteomes" id="UP001189429">
    <property type="component" value="Unassembled WGS sequence"/>
</dbReference>